<proteinExistence type="predicted"/>
<comment type="caution">
    <text evidence="1">The sequence shown here is derived from an EMBL/GenBank/DDBJ whole genome shotgun (WGS) entry which is preliminary data.</text>
</comment>
<dbReference type="EMBL" id="JBHUNF010000004">
    <property type="protein sequence ID" value="MFD2675081.1"/>
    <property type="molecule type" value="Genomic_DNA"/>
</dbReference>
<protein>
    <submittedName>
        <fullName evidence="1">DUF721 domain-containing protein</fullName>
    </submittedName>
</protein>
<evidence type="ECO:0000313" key="1">
    <source>
        <dbReference type="EMBL" id="MFD2675081.1"/>
    </source>
</evidence>
<dbReference type="Pfam" id="PF05258">
    <property type="entry name" value="DciA"/>
    <property type="match status" value="1"/>
</dbReference>
<dbReference type="InterPro" id="IPR007922">
    <property type="entry name" value="DciA-like"/>
</dbReference>
<accession>A0ABW5RKH7</accession>
<dbReference type="PANTHER" id="PTHR36456">
    <property type="entry name" value="UPF0232 PROTEIN SCO3875"/>
    <property type="match status" value="1"/>
</dbReference>
<dbReference type="PANTHER" id="PTHR36456:SF1">
    <property type="entry name" value="UPF0232 PROTEIN SCO3875"/>
    <property type="match status" value="1"/>
</dbReference>
<name>A0ABW5RKH7_9MICO</name>
<organism evidence="1 2">
    <name type="scientific">Gulosibacter bifidus</name>
    <dbReference type="NCBI Taxonomy" id="272239"/>
    <lineage>
        <taxon>Bacteria</taxon>
        <taxon>Bacillati</taxon>
        <taxon>Actinomycetota</taxon>
        <taxon>Actinomycetes</taxon>
        <taxon>Micrococcales</taxon>
        <taxon>Microbacteriaceae</taxon>
        <taxon>Gulosibacter</taxon>
    </lineage>
</organism>
<dbReference type="RefSeq" id="WP_066057335.1">
    <property type="nucleotide sequence ID" value="NZ_JBHUNF010000004.1"/>
</dbReference>
<gene>
    <name evidence="1" type="ORF">ACFSUQ_07210</name>
</gene>
<evidence type="ECO:0000313" key="2">
    <source>
        <dbReference type="Proteomes" id="UP001597453"/>
    </source>
</evidence>
<keyword evidence="2" id="KW-1185">Reference proteome</keyword>
<reference evidence="2" key="1">
    <citation type="journal article" date="2019" name="Int. J. Syst. Evol. Microbiol.">
        <title>The Global Catalogue of Microorganisms (GCM) 10K type strain sequencing project: providing services to taxonomists for standard genome sequencing and annotation.</title>
        <authorList>
            <consortium name="The Broad Institute Genomics Platform"/>
            <consortium name="The Broad Institute Genome Sequencing Center for Infectious Disease"/>
            <person name="Wu L."/>
            <person name="Ma J."/>
        </authorList>
    </citation>
    <scope>NUCLEOTIDE SEQUENCE [LARGE SCALE GENOMIC DNA]</scope>
    <source>
        <strain evidence="2">TISTR 1511</strain>
    </source>
</reference>
<dbReference type="Proteomes" id="UP001597453">
    <property type="component" value="Unassembled WGS sequence"/>
</dbReference>
<sequence length="164" mass="18227">MNLSESSLVWLHFKEVFAGVKTSYRRKHTMQIPENASADELPFGPHRDPVTSASAMSQLLQQYGWQTPLAQASVVNAWAELVGEQTARHTNPQFVDDAGVLQVQCDSTAWATQLRSIRGTVLGTINQRFPDAEIRDIKFLNPGAPSWRHGIRSVPGRGPRDTYG</sequence>